<proteinExistence type="predicted"/>
<accession>A0A0F9KWE0</accession>
<name>A0A0F9KWE0_9ZZZZ</name>
<organism evidence="1">
    <name type="scientific">marine sediment metagenome</name>
    <dbReference type="NCBI Taxonomy" id="412755"/>
    <lineage>
        <taxon>unclassified sequences</taxon>
        <taxon>metagenomes</taxon>
        <taxon>ecological metagenomes</taxon>
    </lineage>
</organism>
<comment type="caution">
    <text evidence="1">The sequence shown here is derived from an EMBL/GenBank/DDBJ whole genome shotgun (WGS) entry which is preliminary data.</text>
</comment>
<evidence type="ECO:0000313" key="1">
    <source>
        <dbReference type="EMBL" id="KKM19635.1"/>
    </source>
</evidence>
<sequence length="98" mass="10596">MAWTFSAIKTRISSLLQDTGGKIFKTATDGEMELEIIDSGFEIARWVPYIPSAPDVFQIESRTGSATSDTASALVDATNAQFLSGDVGKVIYNTDTKK</sequence>
<dbReference type="AlphaFoldDB" id="A0A0F9KWE0"/>
<dbReference type="EMBL" id="LAZR01013941">
    <property type="protein sequence ID" value="KKM19635.1"/>
    <property type="molecule type" value="Genomic_DNA"/>
</dbReference>
<reference evidence="1" key="1">
    <citation type="journal article" date="2015" name="Nature">
        <title>Complex archaea that bridge the gap between prokaryotes and eukaryotes.</title>
        <authorList>
            <person name="Spang A."/>
            <person name="Saw J.H."/>
            <person name="Jorgensen S.L."/>
            <person name="Zaremba-Niedzwiedzka K."/>
            <person name="Martijn J."/>
            <person name="Lind A.E."/>
            <person name="van Eijk R."/>
            <person name="Schleper C."/>
            <person name="Guy L."/>
            <person name="Ettema T.J."/>
        </authorList>
    </citation>
    <scope>NUCLEOTIDE SEQUENCE</scope>
</reference>
<gene>
    <name evidence="1" type="ORF">LCGC14_1653550</name>
</gene>
<protein>
    <submittedName>
        <fullName evidence="1">Uncharacterized protein</fullName>
    </submittedName>
</protein>
<feature type="non-terminal residue" evidence="1">
    <location>
        <position position="98"/>
    </location>
</feature>